<protein>
    <submittedName>
        <fullName evidence="1">Uncharacterized protein</fullName>
    </submittedName>
</protein>
<name>A0A507AG30_9PEZI</name>
<keyword evidence="2" id="KW-1185">Reference proteome</keyword>
<gene>
    <name evidence="1" type="ORF">E0L32_010578</name>
</gene>
<accession>A0A507AG30</accession>
<dbReference type="GeneID" id="41978025"/>
<dbReference type="InParanoid" id="A0A507AG30"/>
<dbReference type="Proteomes" id="UP000319257">
    <property type="component" value="Unassembled WGS sequence"/>
</dbReference>
<reference evidence="1 2" key="1">
    <citation type="submission" date="2019-06" db="EMBL/GenBank/DDBJ databases">
        <title>Draft genome sequence of the filamentous fungus Phialemoniopsis curvata isolated from diesel fuel.</title>
        <authorList>
            <person name="Varaljay V.A."/>
            <person name="Lyon W.J."/>
            <person name="Crouch A.L."/>
            <person name="Drake C.E."/>
            <person name="Hollomon J.M."/>
            <person name="Nadeau L.J."/>
            <person name="Nunn H.S."/>
            <person name="Stevenson B.S."/>
            <person name="Bojanowski C.L."/>
            <person name="Crookes-Goodson W.J."/>
        </authorList>
    </citation>
    <scope>NUCLEOTIDE SEQUENCE [LARGE SCALE GENOMIC DNA]</scope>
    <source>
        <strain evidence="1 2">D216</strain>
    </source>
</reference>
<dbReference type="RefSeq" id="XP_030989393.1">
    <property type="nucleotide sequence ID" value="XM_031133212.1"/>
</dbReference>
<feature type="non-terminal residue" evidence="1">
    <location>
        <position position="1"/>
    </location>
</feature>
<organism evidence="1 2">
    <name type="scientific">Thyridium curvatum</name>
    <dbReference type="NCBI Taxonomy" id="1093900"/>
    <lineage>
        <taxon>Eukaryota</taxon>
        <taxon>Fungi</taxon>
        <taxon>Dikarya</taxon>
        <taxon>Ascomycota</taxon>
        <taxon>Pezizomycotina</taxon>
        <taxon>Sordariomycetes</taxon>
        <taxon>Sordariomycetidae</taxon>
        <taxon>Thyridiales</taxon>
        <taxon>Thyridiaceae</taxon>
        <taxon>Thyridium</taxon>
    </lineage>
</organism>
<evidence type="ECO:0000313" key="2">
    <source>
        <dbReference type="Proteomes" id="UP000319257"/>
    </source>
</evidence>
<comment type="caution">
    <text evidence="1">The sequence shown here is derived from an EMBL/GenBank/DDBJ whole genome shotgun (WGS) entry which is preliminary data.</text>
</comment>
<dbReference type="EMBL" id="SKBQ01000087">
    <property type="protein sequence ID" value="TPX07682.1"/>
    <property type="molecule type" value="Genomic_DNA"/>
</dbReference>
<dbReference type="AlphaFoldDB" id="A0A507AG30"/>
<evidence type="ECO:0000313" key="1">
    <source>
        <dbReference type="EMBL" id="TPX07682.1"/>
    </source>
</evidence>
<proteinExistence type="predicted"/>
<sequence>ITTAVTAASNIITAGLTAAIAEAGPATNSAVAWAGENVAAAVNTAIATAFPGAANTTGAEGAPEALEELEAGAGEGPAEVTARISGKTACLCRRKPSDENEADE</sequence>